<dbReference type="STRING" id="1802669.A2746_02020"/>
<dbReference type="GO" id="GO:0016020">
    <property type="term" value="C:membrane"/>
    <property type="evidence" value="ECO:0007669"/>
    <property type="project" value="InterPro"/>
</dbReference>
<dbReference type="Pfam" id="PF05345">
    <property type="entry name" value="He_PIG"/>
    <property type="match status" value="1"/>
</dbReference>
<protein>
    <recommendedName>
        <fullName evidence="3">Dystroglycan-type cadherin-like domain-containing protein</fullName>
    </recommendedName>
</protein>
<reference evidence="1 2" key="1">
    <citation type="journal article" date="2016" name="Nat. Commun.">
        <title>Thousands of microbial genomes shed light on interconnected biogeochemical processes in an aquifer system.</title>
        <authorList>
            <person name="Anantharaman K."/>
            <person name="Brown C.T."/>
            <person name="Hug L.A."/>
            <person name="Sharon I."/>
            <person name="Castelle C.J."/>
            <person name="Probst A.J."/>
            <person name="Thomas B.C."/>
            <person name="Singh A."/>
            <person name="Wilkins M.J."/>
            <person name="Karaoz U."/>
            <person name="Brodie E.L."/>
            <person name="Williams K.H."/>
            <person name="Hubbard S.S."/>
            <person name="Banfield J.F."/>
        </authorList>
    </citation>
    <scope>NUCLEOTIDE SEQUENCE [LARGE SCALE GENOMIC DNA]</scope>
</reference>
<dbReference type="SUPFAM" id="SSF49313">
    <property type="entry name" value="Cadherin-like"/>
    <property type="match status" value="1"/>
</dbReference>
<evidence type="ECO:0000313" key="2">
    <source>
        <dbReference type="Proteomes" id="UP000177419"/>
    </source>
</evidence>
<dbReference type="GO" id="GO:0005509">
    <property type="term" value="F:calcium ion binding"/>
    <property type="evidence" value="ECO:0007669"/>
    <property type="project" value="InterPro"/>
</dbReference>
<organism evidence="1 2">
    <name type="scientific">Candidatus Yanofskybacteria bacterium RIFCSPHIGHO2_01_FULL_44_22</name>
    <dbReference type="NCBI Taxonomy" id="1802669"/>
    <lineage>
        <taxon>Bacteria</taxon>
        <taxon>Candidatus Yanofskyibacteriota</taxon>
    </lineage>
</organism>
<gene>
    <name evidence="1" type="ORF">A2746_02020</name>
</gene>
<dbReference type="AlphaFoldDB" id="A0A1F8EY52"/>
<dbReference type="Gene3D" id="2.60.40.10">
    <property type="entry name" value="Immunoglobulins"/>
    <property type="match status" value="1"/>
</dbReference>
<name>A0A1F8EY52_9BACT</name>
<dbReference type="InterPro" id="IPR013783">
    <property type="entry name" value="Ig-like_fold"/>
</dbReference>
<dbReference type="EMBL" id="MGJJ01000006">
    <property type="protein sequence ID" value="OGN05802.1"/>
    <property type="molecule type" value="Genomic_DNA"/>
</dbReference>
<dbReference type="InterPro" id="IPR015919">
    <property type="entry name" value="Cadherin-like_sf"/>
</dbReference>
<evidence type="ECO:0008006" key="3">
    <source>
        <dbReference type="Google" id="ProtNLM"/>
    </source>
</evidence>
<sequence length="741" mass="79492">MFYDLPTGLNFSPDGKITGTVAAISTPKDFLLRVKVTDSPKEFFPQTVFKNLKLTVVTNNDVGNNENELAMDFSGLKAGTAGRPYSGTIKANNAAKRPFWQLGTNNLSDFGLTAPASSYGSSFTIRSINSTSAKEGTATGTITLKSRIGKNENDEITGDFKIEIKKGGGGGSGIIAPKIASFTFDNGKKSIRVTEGDSVTFKWSIANATSMEIKGRLAPQSDQDPAGQKNICEENSEGCKLPAGELKVKISRSSAFSLRATNTQDGKSKTTTSAVYVIVTPVKKKFGTLVVEGKLNDKSYTGRIVPVIGGNEQSGEDVWRFFKDGSEDRQGNLNIKSLPKVFNRTIGKWELKIDSSVEGFKLFSPVGKKISASLQSISPNGGELKSGGTIRFGLNFKISDDNGGGGLTITTASFADGTVGAAYSQSLSATGGTVPYTWSIISGKLPAGLTLNSAGLLSGTPTKADSKTFKIKVVDSSSPKKSKIQQFALAVKNTSTEVKYSCNSQGSCVADPTGLYGNSSCDNACTPPAGGGSPDLGRAYNVLQKVSADIRSCPTWPFMDEAIKQLRVFDSRWGYHNYPKTKSSLVVSQDRIAWYSGSGEPVNGSNQVLAYDIISGYCTSKAKLRKPSLVHSSEFNYKDQWKFPREKSSMVETPELAELEIGTVTPTPNLALVEDVVALNKSLIAQGLDAVDSIVLPAQFYTEKFFRDALSVSFWKKVKKSLELKKLAPKRKLKSTPSPTK</sequence>
<accession>A0A1F8EY52</accession>
<dbReference type="Proteomes" id="UP000177419">
    <property type="component" value="Unassembled WGS sequence"/>
</dbReference>
<evidence type="ECO:0000313" key="1">
    <source>
        <dbReference type="EMBL" id="OGN05802.1"/>
    </source>
</evidence>
<comment type="caution">
    <text evidence="1">The sequence shown here is derived from an EMBL/GenBank/DDBJ whole genome shotgun (WGS) entry which is preliminary data.</text>
</comment>
<proteinExistence type="predicted"/>